<gene>
    <name evidence="2" type="ORF">DFH07DRAFT_730648</name>
</gene>
<keyword evidence="1" id="KW-0175">Coiled coil</keyword>
<name>A0AAD7K539_9AGAR</name>
<evidence type="ECO:0008006" key="4">
    <source>
        <dbReference type="Google" id="ProtNLM"/>
    </source>
</evidence>
<feature type="coiled-coil region" evidence="1">
    <location>
        <begin position="29"/>
        <end position="56"/>
    </location>
</feature>
<dbReference type="Proteomes" id="UP001215280">
    <property type="component" value="Unassembled WGS sequence"/>
</dbReference>
<dbReference type="EMBL" id="JARJLG010000008">
    <property type="protein sequence ID" value="KAJ7778606.1"/>
    <property type="molecule type" value="Genomic_DNA"/>
</dbReference>
<keyword evidence="3" id="KW-1185">Reference proteome</keyword>
<protein>
    <recommendedName>
        <fullName evidence="4">F-box domain-containing protein</fullName>
    </recommendedName>
</protein>
<proteinExistence type="predicted"/>
<organism evidence="2 3">
    <name type="scientific">Mycena maculata</name>
    <dbReference type="NCBI Taxonomy" id="230809"/>
    <lineage>
        <taxon>Eukaryota</taxon>
        <taxon>Fungi</taxon>
        <taxon>Dikarya</taxon>
        <taxon>Basidiomycota</taxon>
        <taxon>Agaricomycotina</taxon>
        <taxon>Agaricomycetes</taxon>
        <taxon>Agaricomycetidae</taxon>
        <taxon>Agaricales</taxon>
        <taxon>Marasmiineae</taxon>
        <taxon>Mycenaceae</taxon>
        <taxon>Mycena</taxon>
    </lineage>
</organism>
<comment type="caution">
    <text evidence="2">The sequence shown here is derived from an EMBL/GenBank/DDBJ whole genome shotgun (WGS) entry which is preliminary data.</text>
</comment>
<accession>A0AAD7K539</accession>
<evidence type="ECO:0000256" key="1">
    <source>
        <dbReference type="SAM" id="Coils"/>
    </source>
</evidence>
<evidence type="ECO:0000313" key="3">
    <source>
        <dbReference type="Proteomes" id="UP001215280"/>
    </source>
</evidence>
<sequence length="160" mass="17881">MISYRNHGHQVWELGGHSLPSTPEQRAAIADIKSQLIRYKTSIEALEKQQHELEASLSLVIYPVLALPIEITSRIFILCLPAAGRVKPSPSTAPLLLAQICRDWRDVALSTCEIWSSIYFDDPLDLTIGWTADPIVDESRTKLLQTWLSRAKGHPISLGL</sequence>
<reference evidence="2" key="1">
    <citation type="submission" date="2023-03" db="EMBL/GenBank/DDBJ databases">
        <title>Massive genome expansion in bonnet fungi (Mycena s.s.) driven by repeated elements and novel gene families across ecological guilds.</title>
        <authorList>
            <consortium name="Lawrence Berkeley National Laboratory"/>
            <person name="Harder C.B."/>
            <person name="Miyauchi S."/>
            <person name="Viragh M."/>
            <person name="Kuo A."/>
            <person name="Thoen E."/>
            <person name="Andreopoulos B."/>
            <person name="Lu D."/>
            <person name="Skrede I."/>
            <person name="Drula E."/>
            <person name="Henrissat B."/>
            <person name="Morin E."/>
            <person name="Kohler A."/>
            <person name="Barry K."/>
            <person name="LaButti K."/>
            <person name="Morin E."/>
            <person name="Salamov A."/>
            <person name="Lipzen A."/>
            <person name="Mereny Z."/>
            <person name="Hegedus B."/>
            <person name="Baldrian P."/>
            <person name="Stursova M."/>
            <person name="Weitz H."/>
            <person name="Taylor A."/>
            <person name="Grigoriev I.V."/>
            <person name="Nagy L.G."/>
            <person name="Martin F."/>
            <person name="Kauserud H."/>
        </authorList>
    </citation>
    <scope>NUCLEOTIDE SEQUENCE</scope>
    <source>
        <strain evidence="2">CBHHK188m</strain>
    </source>
</reference>
<dbReference type="AlphaFoldDB" id="A0AAD7K539"/>
<evidence type="ECO:0000313" key="2">
    <source>
        <dbReference type="EMBL" id="KAJ7778606.1"/>
    </source>
</evidence>
<feature type="non-terminal residue" evidence="2">
    <location>
        <position position="160"/>
    </location>
</feature>